<proteinExistence type="predicted"/>
<sequence length="181" mass="21028">MFSLALLSALRFRVGQQPHGVNIRSDNNRPRLYSPRLPIRRWSATTSRQHTTDRVVRPPDIKRRFPLANATICLTERESTGRGNRGEYLQRRGARYHHRGVLERVYGTVIQHMHRQKQRQQHDGEQGRRHLGMGETSNCQHALHRVPVSRPHTTAEEQPSVGKGWTEIRVAMDLPKDNRQI</sequence>
<protein>
    <submittedName>
        <fullName evidence="2">(California timema) hypothetical protein</fullName>
    </submittedName>
</protein>
<dbReference type="EMBL" id="OE185708">
    <property type="protein sequence ID" value="CAD7577509.1"/>
    <property type="molecule type" value="Genomic_DNA"/>
</dbReference>
<evidence type="ECO:0000313" key="2">
    <source>
        <dbReference type="EMBL" id="CAD7577509.1"/>
    </source>
</evidence>
<reference evidence="2" key="1">
    <citation type="submission" date="2020-11" db="EMBL/GenBank/DDBJ databases">
        <authorList>
            <person name="Tran Van P."/>
        </authorList>
    </citation>
    <scope>NUCLEOTIDE SEQUENCE</scope>
</reference>
<accession>A0A7R9JE43</accession>
<name>A0A7R9JE43_TIMCA</name>
<dbReference type="AlphaFoldDB" id="A0A7R9JE43"/>
<evidence type="ECO:0000256" key="1">
    <source>
        <dbReference type="SAM" id="MobiDB-lite"/>
    </source>
</evidence>
<gene>
    <name evidence="2" type="ORF">TCMB3V08_LOCUS10059</name>
</gene>
<organism evidence="2">
    <name type="scientific">Timema californicum</name>
    <name type="common">California timema</name>
    <name type="synonym">Walking stick</name>
    <dbReference type="NCBI Taxonomy" id="61474"/>
    <lineage>
        <taxon>Eukaryota</taxon>
        <taxon>Metazoa</taxon>
        <taxon>Ecdysozoa</taxon>
        <taxon>Arthropoda</taxon>
        <taxon>Hexapoda</taxon>
        <taxon>Insecta</taxon>
        <taxon>Pterygota</taxon>
        <taxon>Neoptera</taxon>
        <taxon>Polyneoptera</taxon>
        <taxon>Phasmatodea</taxon>
        <taxon>Timematodea</taxon>
        <taxon>Timematoidea</taxon>
        <taxon>Timematidae</taxon>
        <taxon>Timema</taxon>
    </lineage>
</organism>
<feature type="region of interest" description="Disordered" evidence="1">
    <location>
        <begin position="116"/>
        <end position="135"/>
    </location>
</feature>